<dbReference type="EMBL" id="BLAY01000016">
    <property type="protein sequence ID" value="GET36706.1"/>
    <property type="molecule type" value="Genomic_DNA"/>
</dbReference>
<reference evidence="1" key="1">
    <citation type="submission" date="2019-10" db="EMBL/GenBank/DDBJ databases">
        <title>Draft genome sequece of Microseira wollei NIES-4236.</title>
        <authorList>
            <person name="Yamaguchi H."/>
            <person name="Suzuki S."/>
            <person name="Kawachi M."/>
        </authorList>
    </citation>
    <scope>NUCLEOTIDE SEQUENCE</scope>
    <source>
        <strain evidence="1">NIES-4236</strain>
    </source>
</reference>
<sequence length="172" mass="18123">MTITTYKEDILPEIQYEVELAQLAQLGQSPMEMAMDMEVHEAEAAAAVDVAGAQLGQSPMEMAMDMEVHEAEAAAAVDVAGCLSLIGPIQLCYDVNVSVPKAFVALKVFGATVLSGEISPAKPCISFKGSAGVAKFDLAVCLKLAQKKITLSGKACVVFGGCKSFNITIFSW</sequence>
<organism evidence="1 2">
    <name type="scientific">Microseira wollei NIES-4236</name>
    <dbReference type="NCBI Taxonomy" id="2530354"/>
    <lineage>
        <taxon>Bacteria</taxon>
        <taxon>Bacillati</taxon>
        <taxon>Cyanobacteriota</taxon>
        <taxon>Cyanophyceae</taxon>
        <taxon>Oscillatoriophycideae</taxon>
        <taxon>Aerosakkonematales</taxon>
        <taxon>Aerosakkonemataceae</taxon>
        <taxon>Microseira</taxon>
    </lineage>
</organism>
<protein>
    <submittedName>
        <fullName evidence="1">Uncharacterized protein</fullName>
    </submittedName>
</protein>
<dbReference type="Proteomes" id="UP001050975">
    <property type="component" value="Unassembled WGS sequence"/>
</dbReference>
<evidence type="ECO:0000313" key="1">
    <source>
        <dbReference type="EMBL" id="GET36706.1"/>
    </source>
</evidence>
<evidence type="ECO:0000313" key="2">
    <source>
        <dbReference type="Proteomes" id="UP001050975"/>
    </source>
</evidence>
<accession>A0AAV3X644</accession>
<gene>
    <name evidence="1" type="ORF">MiSe_14580</name>
</gene>
<name>A0AAV3X644_9CYAN</name>
<comment type="caution">
    <text evidence="1">The sequence shown here is derived from an EMBL/GenBank/DDBJ whole genome shotgun (WGS) entry which is preliminary data.</text>
</comment>
<dbReference type="AlphaFoldDB" id="A0AAV3X644"/>
<keyword evidence="2" id="KW-1185">Reference proteome</keyword>
<dbReference type="RefSeq" id="WP_226576838.1">
    <property type="nucleotide sequence ID" value="NZ_BLAY01000016.1"/>
</dbReference>
<proteinExistence type="predicted"/>